<evidence type="ECO:0000313" key="2">
    <source>
        <dbReference type="Proteomes" id="UP000252167"/>
    </source>
</evidence>
<dbReference type="Pfam" id="PF11855">
    <property type="entry name" value="DUF3375"/>
    <property type="match status" value="1"/>
</dbReference>
<comment type="caution">
    <text evidence="1">The sequence shown here is derived from an EMBL/GenBank/DDBJ whole genome shotgun (WGS) entry which is preliminary data.</text>
</comment>
<dbReference type="InterPro" id="IPR021804">
    <property type="entry name" value="DUF3375"/>
</dbReference>
<accession>A0A365YJX5</accession>
<dbReference type="RefSeq" id="WP_047118323.1">
    <property type="nucleotide sequence ID" value="NZ_CM125969.1"/>
</dbReference>
<keyword evidence="2" id="KW-1185">Reference proteome</keyword>
<proteinExistence type="predicted"/>
<dbReference type="AlphaFoldDB" id="A0A365YJX5"/>
<gene>
    <name evidence="1" type="ORF">C1H84_06215</name>
</gene>
<organism evidence="1 2">
    <name type="scientific">Glutamicibacter soli</name>
    <dbReference type="NCBI Taxonomy" id="453836"/>
    <lineage>
        <taxon>Bacteria</taxon>
        <taxon>Bacillati</taxon>
        <taxon>Actinomycetota</taxon>
        <taxon>Actinomycetes</taxon>
        <taxon>Micrococcales</taxon>
        <taxon>Micrococcaceae</taxon>
        <taxon>Glutamicibacter</taxon>
    </lineage>
</organism>
<name>A0A365YJX5_9MICC</name>
<sequence>MQPSHRANSLWIQSQQFRSSAAYRLLTAQPWAVAFIRAEFTADRPRIALELFHASLDSFLKTARTSDEQIPQTYSAQDFAETWVKQGLLARPLIDGRFVYEPSAQTLRTLRFLADFSTDDSHLNSSRLNTLLSSLESLAHETDPDPEARIRALESQIAQRQAQIDQLRSGTDPAVLSRTTALSAARSVLDLAASLPADFRRMRDGVQDMLHSLREGILDASTAKGVAVGQVLEADRQLRSTAEGETFRGFTEFLNSPEAQQRFRAALAEVLERDFVDDLDTPERQILTNLLRELRRQAAEVHTSYGKLSESLHAFVQSEDYKQAELLRRAVREAEAAISKSAGLKPRSGLAPLELFAPQFVTLHGLGIYDPSEHVAPPPLAHAPEFSAEDIVRTPSTPEADMPALRSAIAQRLRGAAQDPVPLDQVFAALPAEHQHLNTIRALIEIGRTNGENLDESQLLGIEFTQLDGSTRTAYLPALSFTKEPL</sequence>
<protein>
    <submittedName>
        <fullName evidence="1">DUF3375 domain-containing protein</fullName>
    </submittedName>
</protein>
<dbReference type="EMBL" id="POAF01000002">
    <property type="protein sequence ID" value="RBM03005.1"/>
    <property type="molecule type" value="Genomic_DNA"/>
</dbReference>
<dbReference type="Proteomes" id="UP000252167">
    <property type="component" value="Unassembled WGS sequence"/>
</dbReference>
<reference evidence="1 2" key="1">
    <citation type="submission" date="2018-01" db="EMBL/GenBank/DDBJ databases">
        <title>Glutamicibacter soli strain NHPC-3 Whole genome sequence and assembly.</title>
        <authorList>
            <person name="Choudhury P."/>
            <person name="Gupta D."/>
            <person name="Sengupta K."/>
            <person name="Jawed A."/>
            <person name="Sultana N."/>
            <person name="Saha P."/>
        </authorList>
    </citation>
    <scope>NUCLEOTIDE SEQUENCE [LARGE SCALE GENOMIC DNA]</scope>
    <source>
        <strain evidence="1 2">NHPC-3</strain>
    </source>
</reference>
<evidence type="ECO:0000313" key="1">
    <source>
        <dbReference type="EMBL" id="RBM03005.1"/>
    </source>
</evidence>